<dbReference type="KEGG" id="nsa:Nitsa_1448"/>
<reference evidence="1 2" key="1">
    <citation type="journal article" date="2011" name="Stand. Genomic Sci.">
        <title>Complete genome sequence of Nitratifractor salsuginis type strain (E9I37-1).</title>
        <authorList>
            <person name="Anderson I."/>
            <person name="Sikorski J."/>
            <person name="Zeytun A."/>
            <person name="Nolan M."/>
            <person name="Lapidus A."/>
            <person name="Lucas S."/>
            <person name="Hammon N."/>
            <person name="Deshpande S."/>
            <person name="Cheng J.F."/>
            <person name="Tapia R."/>
            <person name="Han C."/>
            <person name="Goodwin L."/>
            <person name="Pitluck S."/>
            <person name="Liolios K."/>
            <person name="Pagani I."/>
            <person name="Ivanova N."/>
            <person name="Huntemann M."/>
            <person name="Mavromatis K."/>
            <person name="Ovchinikova G."/>
            <person name="Pati A."/>
            <person name="Chen A."/>
            <person name="Palaniappan K."/>
            <person name="Land M."/>
            <person name="Hauser L."/>
            <person name="Brambilla E.M."/>
            <person name="Ngatchou-Djao O.D."/>
            <person name="Rohde M."/>
            <person name="Tindall B.J."/>
            <person name="Goker M."/>
            <person name="Detter J.C."/>
            <person name="Woyke T."/>
            <person name="Bristow J."/>
            <person name="Eisen J.A."/>
            <person name="Markowitz V."/>
            <person name="Hugenholtz P."/>
            <person name="Klenk H.P."/>
            <person name="Kyrpides N.C."/>
        </authorList>
    </citation>
    <scope>NUCLEOTIDE SEQUENCE [LARGE SCALE GENOMIC DNA]</scope>
    <source>
        <strain evidence="2">DSM 16511 / JCM 12458 / E9I37-1</strain>
    </source>
</reference>
<organism evidence="1 2">
    <name type="scientific">Nitratifractor salsuginis (strain DSM 16511 / JCM 12458 / E9I37-1)</name>
    <dbReference type="NCBI Taxonomy" id="749222"/>
    <lineage>
        <taxon>Bacteria</taxon>
        <taxon>Pseudomonadati</taxon>
        <taxon>Campylobacterota</taxon>
        <taxon>Epsilonproteobacteria</taxon>
        <taxon>Campylobacterales</taxon>
        <taxon>Sulfurovaceae</taxon>
        <taxon>Nitratifractor</taxon>
    </lineage>
</organism>
<reference evidence="2" key="2">
    <citation type="submission" date="2011-01" db="EMBL/GenBank/DDBJ databases">
        <title>The complete genome of Nitratifractor salsuginis DSM 16511.</title>
        <authorList>
            <consortium name="US DOE Joint Genome Institute (JGI-PGF)"/>
            <person name="Lucas S."/>
            <person name="Copeland A."/>
            <person name="Lapidus A."/>
            <person name="Bruce D."/>
            <person name="Goodwin L."/>
            <person name="Pitluck S."/>
            <person name="Kyrpides N."/>
            <person name="Mavromatis K."/>
            <person name="Ivanova N."/>
            <person name="Mikhailova N."/>
            <person name="Zeytun A."/>
            <person name="Detter J.C."/>
            <person name="Tapia R."/>
            <person name="Han C."/>
            <person name="Land M."/>
            <person name="Hauser L."/>
            <person name="Markowitz V."/>
            <person name="Cheng J.-F."/>
            <person name="Hugenholtz P."/>
            <person name="Woyke T."/>
            <person name="Wu D."/>
            <person name="Tindall B."/>
            <person name="Schuetze A."/>
            <person name="Brambilla E."/>
            <person name="Klenk H.-P."/>
            <person name="Eisen J.A."/>
        </authorList>
    </citation>
    <scope>NUCLEOTIDE SEQUENCE [LARGE SCALE GENOMIC DNA]</scope>
    <source>
        <strain evidence="2">DSM 16511 / JCM 12458 / E9I37-1</strain>
    </source>
</reference>
<evidence type="ECO:0000313" key="2">
    <source>
        <dbReference type="Proteomes" id="UP000008633"/>
    </source>
</evidence>
<evidence type="ECO:0000313" key="1">
    <source>
        <dbReference type="EMBL" id="ADV46697.1"/>
    </source>
</evidence>
<evidence type="ECO:0008006" key="3">
    <source>
        <dbReference type="Google" id="ProtNLM"/>
    </source>
</evidence>
<dbReference type="Proteomes" id="UP000008633">
    <property type="component" value="Chromosome"/>
</dbReference>
<keyword evidence="2" id="KW-1185">Reference proteome</keyword>
<accession>E6WZQ6</accession>
<name>E6WZQ6_NITSE</name>
<dbReference type="PROSITE" id="PS51257">
    <property type="entry name" value="PROKAR_LIPOPROTEIN"/>
    <property type="match status" value="1"/>
</dbReference>
<protein>
    <recommendedName>
        <fullName evidence="3">Lipoprotein</fullName>
    </recommendedName>
</protein>
<proteinExistence type="predicted"/>
<dbReference type="HOGENOM" id="CLU_2143225_0_0_7"/>
<sequence length="112" mass="13339">MKRHYKRFFATLLLGVALFGLSGCVGRPRPVLHDVGGCFFIVGDPDCVQFKRTKNPRYVLCMDAQGHVKGKRRAMTNQELLMYTHYQQMRQLRSIEAELMFQRMTYWDPWYW</sequence>
<dbReference type="STRING" id="749222.Nitsa_1448"/>
<gene>
    <name evidence="1" type="ordered locus">Nitsa_1448</name>
</gene>
<dbReference type="EMBL" id="CP002452">
    <property type="protein sequence ID" value="ADV46697.1"/>
    <property type="molecule type" value="Genomic_DNA"/>
</dbReference>
<dbReference type="RefSeq" id="WP_013554386.1">
    <property type="nucleotide sequence ID" value="NC_014935.1"/>
</dbReference>
<dbReference type="AlphaFoldDB" id="E6WZQ6"/>